<dbReference type="Proteomes" id="UP001163046">
    <property type="component" value="Unassembled WGS sequence"/>
</dbReference>
<accession>A0A9W9YRR7</accession>
<reference evidence="2" key="1">
    <citation type="submission" date="2023-01" db="EMBL/GenBank/DDBJ databases">
        <title>Genome assembly of the deep-sea coral Lophelia pertusa.</title>
        <authorList>
            <person name="Herrera S."/>
            <person name="Cordes E."/>
        </authorList>
    </citation>
    <scope>NUCLEOTIDE SEQUENCE</scope>
    <source>
        <strain evidence="2">USNM1676648</strain>
        <tissue evidence="2">Polyp</tissue>
    </source>
</reference>
<gene>
    <name evidence="2" type="ORF">OS493_011393</name>
</gene>
<dbReference type="EMBL" id="MU827306">
    <property type="protein sequence ID" value="KAJ7363119.1"/>
    <property type="molecule type" value="Genomic_DNA"/>
</dbReference>
<protein>
    <submittedName>
        <fullName evidence="2">Uncharacterized protein</fullName>
    </submittedName>
</protein>
<evidence type="ECO:0000313" key="2">
    <source>
        <dbReference type="EMBL" id="KAJ7363119.1"/>
    </source>
</evidence>
<evidence type="ECO:0000256" key="1">
    <source>
        <dbReference type="SAM" id="Coils"/>
    </source>
</evidence>
<sequence length="136" mass="16007">MQATIQQKNELKQQNENLKREKIGIEHQLCYAKEEMEKYLTNTKKMHDEAVLSNDVLTKGNKELKEKNEQLINENEDLLSKRSSLIKLFHKEVKELQEKVIKSKSFERLFVRATAMIASLVRTNVHLYALTFTCMH</sequence>
<keyword evidence="1" id="KW-0175">Coiled coil</keyword>
<organism evidence="2 3">
    <name type="scientific">Desmophyllum pertusum</name>
    <dbReference type="NCBI Taxonomy" id="174260"/>
    <lineage>
        <taxon>Eukaryota</taxon>
        <taxon>Metazoa</taxon>
        <taxon>Cnidaria</taxon>
        <taxon>Anthozoa</taxon>
        <taxon>Hexacorallia</taxon>
        <taxon>Scleractinia</taxon>
        <taxon>Caryophylliina</taxon>
        <taxon>Caryophylliidae</taxon>
        <taxon>Desmophyllum</taxon>
    </lineage>
</organism>
<proteinExistence type="predicted"/>
<dbReference type="AlphaFoldDB" id="A0A9W9YRR7"/>
<comment type="caution">
    <text evidence="2">The sequence shown here is derived from an EMBL/GenBank/DDBJ whole genome shotgun (WGS) entry which is preliminary data.</text>
</comment>
<keyword evidence="3" id="KW-1185">Reference proteome</keyword>
<feature type="coiled-coil region" evidence="1">
    <location>
        <begin position="54"/>
        <end position="88"/>
    </location>
</feature>
<evidence type="ECO:0000313" key="3">
    <source>
        <dbReference type="Proteomes" id="UP001163046"/>
    </source>
</evidence>
<feature type="coiled-coil region" evidence="1">
    <location>
        <begin position="1"/>
        <end position="28"/>
    </location>
</feature>
<name>A0A9W9YRR7_9CNID</name>